<dbReference type="EMBL" id="SIUB01000004">
    <property type="protein sequence ID" value="TBN53380.1"/>
    <property type="molecule type" value="Genomic_DNA"/>
</dbReference>
<keyword evidence="1" id="KW-0472">Membrane</keyword>
<keyword evidence="4" id="KW-1185">Reference proteome</keyword>
<name>A0A4Q9GNF8_9HYPH</name>
<feature type="transmembrane region" description="Helical" evidence="1">
    <location>
        <begin position="78"/>
        <end position="95"/>
    </location>
</feature>
<gene>
    <name evidence="3" type="ORF">EYR15_10190</name>
</gene>
<keyword evidence="1" id="KW-0812">Transmembrane</keyword>
<proteinExistence type="predicted"/>
<protein>
    <submittedName>
        <fullName evidence="3">Aa3-type cytochrome c oxidase subunit IV</fullName>
    </submittedName>
</protein>
<organism evidence="3 4">
    <name type="scientific">Hansschlegelia quercus</name>
    <dbReference type="NCBI Taxonomy" id="2528245"/>
    <lineage>
        <taxon>Bacteria</taxon>
        <taxon>Pseudomonadati</taxon>
        <taxon>Pseudomonadota</taxon>
        <taxon>Alphaproteobacteria</taxon>
        <taxon>Hyphomicrobiales</taxon>
        <taxon>Methylopilaceae</taxon>
        <taxon>Hansschlegelia</taxon>
    </lineage>
</organism>
<evidence type="ECO:0000313" key="3">
    <source>
        <dbReference type="EMBL" id="TBN53380.1"/>
    </source>
</evidence>
<evidence type="ECO:0000256" key="1">
    <source>
        <dbReference type="SAM" id="Phobius"/>
    </source>
</evidence>
<dbReference type="InterPro" id="IPR012422">
    <property type="entry name" value="Cyt_c_oxidase_su4_bac-aa3"/>
</dbReference>
<dbReference type="AlphaFoldDB" id="A0A4Q9GNF8"/>
<dbReference type="RefSeq" id="WP_131003438.1">
    <property type="nucleotide sequence ID" value="NZ_JBHSZR010000007.1"/>
</dbReference>
<dbReference type="Pfam" id="PF07835">
    <property type="entry name" value="COX4_pro_2"/>
    <property type="match status" value="1"/>
</dbReference>
<sequence>MAEHAVEYATATGNDYAEHERTYALVTKLTKVATAHLIVIMISLYIGGVGGSWKLCGFGIVLSLVTGIAGMMTPKGTLIPAIVSGVLLLALHFVFG</sequence>
<accession>A0A4Q9GNF8</accession>
<reference evidence="3 4" key="1">
    <citation type="submission" date="2019-02" db="EMBL/GenBank/DDBJ databases">
        <title>Hansschlegelia quercus sp. nov., a novel methylotrophic bacterium from buds of oak (Quercus robur L.).</title>
        <authorList>
            <person name="Agafonova N.V."/>
            <person name="Kaparullina E.N."/>
            <person name="Grouzdev D.S."/>
            <person name="Doronina N.V."/>
        </authorList>
    </citation>
    <scope>NUCLEOTIDE SEQUENCE [LARGE SCALE GENOMIC DNA]</scope>
    <source>
        <strain evidence="3 4">Dub</strain>
    </source>
</reference>
<dbReference type="SUPFAM" id="SSF81469">
    <property type="entry name" value="Bacterial aa3 type cytochrome c oxidase subunit IV"/>
    <property type="match status" value="1"/>
</dbReference>
<dbReference type="Proteomes" id="UP000291613">
    <property type="component" value="Unassembled WGS sequence"/>
</dbReference>
<dbReference type="InterPro" id="IPR036596">
    <property type="entry name" value="Cyt-C_aa3_sf"/>
</dbReference>
<evidence type="ECO:0000313" key="4">
    <source>
        <dbReference type="Proteomes" id="UP000291613"/>
    </source>
</evidence>
<feature type="domain" description="Cytochrome c oxidase subunit IV bacterial aa3 type" evidence="2">
    <location>
        <begin position="4"/>
        <end position="46"/>
    </location>
</feature>
<dbReference type="OrthoDB" id="9812071at2"/>
<keyword evidence="1" id="KW-1133">Transmembrane helix</keyword>
<comment type="caution">
    <text evidence="3">The sequence shown here is derived from an EMBL/GenBank/DDBJ whole genome shotgun (WGS) entry which is preliminary data.</text>
</comment>
<dbReference type="Gene3D" id="1.20.5.160">
    <property type="entry name" value="Bacterial aa3 type cytochrome c oxidase subunit IV"/>
    <property type="match status" value="1"/>
</dbReference>
<evidence type="ECO:0000259" key="2">
    <source>
        <dbReference type="Pfam" id="PF07835"/>
    </source>
</evidence>